<keyword evidence="6" id="KW-0813">Transport</keyword>
<evidence type="ECO:0000256" key="6">
    <source>
        <dbReference type="ARBA" id="ARBA00022927"/>
    </source>
</evidence>
<keyword evidence="7 9" id="KW-1133">Transmembrane helix</keyword>
<comment type="similarity">
    <text evidence="2">Belongs to the TIC214 family.</text>
</comment>
<dbReference type="InterPro" id="IPR008896">
    <property type="entry name" value="TIC214"/>
</dbReference>
<evidence type="ECO:0000256" key="2">
    <source>
        <dbReference type="ARBA" id="ARBA00009956"/>
    </source>
</evidence>
<evidence type="ECO:0000256" key="7">
    <source>
        <dbReference type="ARBA" id="ARBA00022989"/>
    </source>
</evidence>
<keyword evidence="9" id="KW-0472">Membrane</keyword>
<evidence type="ECO:0000256" key="9">
    <source>
        <dbReference type="SAM" id="Phobius"/>
    </source>
</evidence>
<keyword evidence="11" id="KW-1185">Reference proteome</keyword>
<dbReference type="GO" id="GO:0042170">
    <property type="term" value="C:plastid membrane"/>
    <property type="evidence" value="ECO:0007669"/>
    <property type="project" value="UniProtKB-SubCell"/>
</dbReference>
<evidence type="ECO:0000313" key="11">
    <source>
        <dbReference type="Proteomes" id="UP000653305"/>
    </source>
</evidence>
<evidence type="ECO:0000256" key="8">
    <source>
        <dbReference type="ARBA" id="ARBA00029978"/>
    </source>
</evidence>
<protein>
    <recommendedName>
        <fullName evidence="4">Protein TIC 214</fullName>
    </recommendedName>
    <alternativeName>
        <fullName evidence="8">Translocon at the inner envelope membrane of chloroplasts 214</fullName>
    </alternativeName>
</protein>
<dbReference type="EMBL" id="BMAC01000331">
    <property type="protein sequence ID" value="GFP94010.1"/>
    <property type="molecule type" value="Genomic_DNA"/>
</dbReference>
<sequence length="57" mass="6861">KLFIQCVFLNNLIFELFNHFILLSSILCKSVNIYMFRYNNKMLFVISSFVGWLIDHI</sequence>
<evidence type="ECO:0000313" key="10">
    <source>
        <dbReference type="EMBL" id="GFP94010.1"/>
    </source>
</evidence>
<accession>A0A830C321</accession>
<keyword evidence="5 9" id="KW-0812">Transmembrane</keyword>
<comment type="subcellular location">
    <subcellularLocation>
        <location evidence="1">Plastid membrane</location>
        <topology evidence="1">Multi-pass membrane protein</topology>
    </subcellularLocation>
</comment>
<evidence type="ECO:0000256" key="3">
    <source>
        <dbReference type="ARBA" id="ARBA00011510"/>
    </source>
</evidence>
<comment type="caution">
    <text evidence="10">The sequence shown here is derived from an EMBL/GenBank/DDBJ whole genome shotgun (WGS) entry which is preliminary data.</text>
</comment>
<feature type="non-terminal residue" evidence="10">
    <location>
        <position position="1"/>
    </location>
</feature>
<dbReference type="AlphaFoldDB" id="A0A830C321"/>
<dbReference type="Proteomes" id="UP000653305">
    <property type="component" value="Unassembled WGS sequence"/>
</dbReference>
<feature type="transmembrane region" description="Helical" evidence="9">
    <location>
        <begin position="16"/>
        <end position="36"/>
    </location>
</feature>
<evidence type="ECO:0000256" key="4">
    <source>
        <dbReference type="ARBA" id="ARBA00016640"/>
    </source>
</evidence>
<name>A0A830C321_9LAMI</name>
<proteinExistence type="inferred from homology"/>
<evidence type="ECO:0000256" key="1">
    <source>
        <dbReference type="ARBA" id="ARBA00004446"/>
    </source>
</evidence>
<dbReference type="Pfam" id="PF05758">
    <property type="entry name" value="Ycf1"/>
    <property type="match status" value="1"/>
</dbReference>
<dbReference type="GO" id="GO:0015031">
    <property type="term" value="P:protein transport"/>
    <property type="evidence" value="ECO:0007669"/>
    <property type="project" value="UniProtKB-KW"/>
</dbReference>
<evidence type="ECO:0000256" key="5">
    <source>
        <dbReference type="ARBA" id="ARBA00022692"/>
    </source>
</evidence>
<keyword evidence="6" id="KW-0653">Protein transport</keyword>
<comment type="subunit">
    <text evidence="3">Part of the Tic complex.</text>
</comment>
<organism evidence="10 11">
    <name type="scientific">Phtheirospermum japonicum</name>
    <dbReference type="NCBI Taxonomy" id="374723"/>
    <lineage>
        <taxon>Eukaryota</taxon>
        <taxon>Viridiplantae</taxon>
        <taxon>Streptophyta</taxon>
        <taxon>Embryophyta</taxon>
        <taxon>Tracheophyta</taxon>
        <taxon>Spermatophyta</taxon>
        <taxon>Magnoliopsida</taxon>
        <taxon>eudicotyledons</taxon>
        <taxon>Gunneridae</taxon>
        <taxon>Pentapetalae</taxon>
        <taxon>asterids</taxon>
        <taxon>lamiids</taxon>
        <taxon>Lamiales</taxon>
        <taxon>Orobanchaceae</taxon>
        <taxon>Orobanchaceae incertae sedis</taxon>
        <taxon>Phtheirospermum</taxon>
    </lineage>
</organism>
<reference evidence="10" key="1">
    <citation type="submission" date="2020-07" db="EMBL/GenBank/DDBJ databases">
        <title>Ethylene signaling mediates host invasion by parasitic plants.</title>
        <authorList>
            <person name="Yoshida S."/>
        </authorList>
    </citation>
    <scope>NUCLEOTIDE SEQUENCE</scope>
    <source>
        <strain evidence="10">Okayama</strain>
    </source>
</reference>
<gene>
    <name evidence="10" type="ORF">PHJA_001545400</name>
</gene>